<dbReference type="AlphaFoldDB" id="A0A5R9J8X6"/>
<dbReference type="RefSeq" id="WP_138325519.1">
    <property type="nucleotide sequence ID" value="NZ_VCDI01000002.1"/>
</dbReference>
<dbReference type="Proteomes" id="UP000305654">
    <property type="component" value="Unassembled WGS sequence"/>
</dbReference>
<feature type="region of interest" description="Disordered" evidence="1">
    <location>
        <begin position="1"/>
        <end position="77"/>
    </location>
</feature>
<sequence length="77" mass="7853">MSDKASQPAGPDTEHPHNPEEPGGHSETNRPGMTNGVPDDIDQGSASAHPTSDREQSETAAGQPGAQEDPGEQVPGA</sequence>
<dbReference type="EMBL" id="VCDI01000002">
    <property type="protein sequence ID" value="TLU73439.1"/>
    <property type="molecule type" value="Genomic_DNA"/>
</dbReference>
<proteinExistence type="predicted"/>
<organism evidence="2 3">
    <name type="scientific">Lichenicoccus roseus</name>
    <dbReference type="NCBI Taxonomy" id="2683649"/>
    <lineage>
        <taxon>Bacteria</taxon>
        <taxon>Pseudomonadati</taxon>
        <taxon>Pseudomonadota</taxon>
        <taxon>Alphaproteobacteria</taxon>
        <taxon>Acetobacterales</taxon>
        <taxon>Acetobacteraceae</taxon>
        <taxon>Lichenicoccus</taxon>
    </lineage>
</organism>
<feature type="compositionally biased region" description="Basic and acidic residues" evidence="1">
    <location>
        <begin position="12"/>
        <end position="28"/>
    </location>
</feature>
<evidence type="ECO:0000256" key="1">
    <source>
        <dbReference type="SAM" id="MobiDB-lite"/>
    </source>
</evidence>
<keyword evidence="3" id="KW-1185">Reference proteome</keyword>
<comment type="caution">
    <text evidence="2">The sequence shown here is derived from an EMBL/GenBank/DDBJ whole genome shotgun (WGS) entry which is preliminary data.</text>
</comment>
<evidence type="ECO:0000313" key="3">
    <source>
        <dbReference type="Proteomes" id="UP000305654"/>
    </source>
</evidence>
<gene>
    <name evidence="2" type="ORF">FE263_08600</name>
</gene>
<evidence type="ECO:0000313" key="2">
    <source>
        <dbReference type="EMBL" id="TLU73439.1"/>
    </source>
</evidence>
<accession>A0A5R9J8X6</accession>
<protein>
    <submittedName>
        <fullName evidence="2">Uncharacterized protein</fullName>
    </submittedName>
</protein>
<reference evidence="2 3" key="1">
    <citation type="submission" date="2019-05" db="EMBL/GenBank/DDBJ databases">
        <authorList>
            <person name="Pankratov T."/>
            <person name="Grouzdev D."/>
        </authorList>
    </citation>
    <scope>NUCLEOTIDE SEQUENCE [LARGE SCALE GENOMIC DNA]</scope>
    <source>
        <strain evidence="2 3">KEBCLARHB70R</strain>
    </source>
</reference>
<name>A0A5R9J8X6_9PROT</name>